<dbReference type="AlphaFoldDB" id="A0A1X6NTD4"/>
<evidence type="ECO:0000313" key="2">
    <source>
        <dbReference type="EMBL" id="OSX71861.1"/>
    </source>
</evidence>
<protein>
    <submittedName>
        <fullName evidence="2">Uncharacterized protein</fullName>
    </submittedName>
</protein>
<feature type="transmembrane region" description="Helical" evidence="1">
    <location>
        <begin position="296"/>
        <end position="316"/>
    </location>
</feature>
<name>A0A1X6NTD4_PORUM</name>
<gene>
    <name evidence="2" type="ORF">BU14_0493s0006</name>
</gene>
<dbReference type="Proteomes" id="UP000218209">
    <property type="component" value="Unassembled WGS sequence"/>
</dbReference>
<feature type="transmembrane region" description="Helical" evidence="1">
    <location>
        <begin position="328"/>
        <end position="347"/>
    </location>
</feature>
<proteinExistence type="predicted"/>
<sequence length="566" mass="62736">MPVPRPASAVAAARAVGNVVTAPARASAADDLRNLEAGTLQELNRAHVEAVGDSPLDETAVPGYEAPARPADRATGRAPHPVEPTHHIRAHHRRASSVAEATAEALANEARDERNEKLIVDPVHLETPQGHAGEAAAQLGLWAYPIFLIIPLLFVAVVFAIVPLGDPFDASIGGQAVFVFVTNLAVTAAIGYLYATIYSGMSGSSRPFRVSVLPMVVVIVIQLAIMLPIYLTRGVRDLLGILAVGLCVVGVYATLALTRPEERKKVWHFFLHFQVPLLFHITALTLYMIAYRSANSVVQGILVFALNLFTFIFRRIMLSLLDAYPLELTMLLSGLWIQSLADVVQAFSFPQVSNPKVFAAVWVAQSFGNVALLLFVSDVWIFKLRPVIKTYVVNTFKGNFPIPPIPEPDYTFNPEDRGHSANVGSYRRRQFRFWIWKIVSQAVAQLAYLVLSPILRFGLNKERFPFGPTLPIDGWRNSMVYAGVNLIFIGLVTLLGYFVMYKWHHTAFHEVKTIHIHEFHSYTYVGFVVAILTHNIILALGMLLQHYCVFSSFNDCRFADIVESAR</sequence>
<dbReference type="EMBL" id="KV919102">
    <property type="protein sequence ID" value="OSX71861.1"/>
    <property type="molecule type" value="Genomic_DNA"/>
</dbReference>
<feature type="transmembrane region" description="Helical" evidence="1">
    <location>
        <begin position="434"/>
        <end position="459"/>
    </location>
</feature>
<feature type="transmembrane region" description="Helical" evidence="1">
    <location>
        <begin position="176"/>
        <end position="198"/>
    </location>
</feature>
<keyword evidence="3" id="KW-1185">Reference proteome</keyword>
<feature type="transmembrane region" description="Helical" evidence="1">
    <location>
        <begin position="238"/>
        <end position="257"/>
    </location>
</feature>
<keyword evidence="1" id="KW-0812">Transmembrane</keyword>
<feature type="transmembrane region" description="Helical" evidence="1">
    <location>
        <begin position="269"/>
        <end position="290"/>
    </location>
</feature>
<keyword evidence="1" id="KW-0472">Membrane</keyword>
<feature type="transmembrane region" description="Helical" evidence="1">
    <location>
        <begin position="141"/>
        <end position="164"/>
    </location>
</feature>
<evidence type="ECO:0000256" key="1">
    <source>
        <dbReference type="SAM" id="Phobius"/>
    </source>
</evidence>
<reference evidence="2 3" key="1">
    <citation type="submission" date="2017-03" db="EMBL/GenBank/DDBJ databases">
        <title>WGS assembly of Porphyra umbilicalis.</title>
        <authorList>
            <person name="Brawley S.H."/>
            <person name="Blouin N.A."/>
            <person name="Ficko-Blean E."/>
            <person name="Wheeler G.L."/>
            <person name="Lohr M."/>
            <person name="Goodson H.V."/>
            <person name="Jenkins J.W."/>
            <person name="Blaby-Haas C.E."/>
            <person name="Helliwell K.E."/>
            <person name="Chan C."/>
            <person name="Marriage T."/>
            <person name="Bhattacharya D."/>
            <person name="Klein A.S."/>
            <person name="Badis Y."/>
            <person name="Brodie J."/>
            <person name="Cao Y."/>
            <person name="Collen J."/>
            <person name="Dittami S.M."/>
            <person name="Gachon C.M."/>
            <person name="Green B.R."/>
            <person name="Karpowicz S."/>
            <person name="Kim J.W."/>
            <person name="Kudahl U."/>
            <person name="Lin S."/>
            <person name="Michel G."/>
            <person name="Mittag M."/>
            <person name="Olson B.J."/>
            <person name="Pangilinan J."/>
            <person name="Peng Y."/>
            <person name="Qiu H."/>
            <person name="Shu S."/>
            <person name="Singer J.T."/>
            <person name="Smith A.G."/>
            <person name="Sprecher B.N."/>
            <person name="Wagner V."/>
            <person name="Wang W."/>
            <person name="Wang Z.-Y."/>
            <person name="Yan J."/>
            <person name="Yarish C."/>
            <person name="Zoeuner-Riek S."/>
            <person name="Zhuang Y."/>
            <person name="Zou Y."/>
            <person name="Lindquist E.A."/>
            <person name="Grimwood J."/>
            <person name="Barry K."/>
            <person name="Rokhsar D.S."/>
            <person name="Schmutz J."/>
            <person name="Stiller J.W."/>
            <person name="Grossman A.R."/>
            <person name="Prochnik S.E."/>
        </authorList>
    </citation>
    <scope>NUCLEOTIDE SEQUENCE [LARGE SCALE GENOMIC DNA]</scope>
    <source>
        <strain evidence="2">4086291</strain>
    </source>
</reference>
<feature type="transmembrane region" description="Helical" evidence="1">
    <location>
        <begin position="479"/>
        <end position="501"/>
    </location>
</feature>
<accession>A0A1X6NTD4</accession>
<keyword evidence="1" id="KW-1133">Transmembrane helix</keyword>
<feature type="transmembrane region" description="Helical" evidence="1">
    <location>
        <begin position="359"/>
        <end position="381"/>
    </location>
</feature>
<dbReference type="OrthoDB" id="4445at2759"/>
<feature type="transmembrane region" description="Helical" evidence="1">
    <location>
        <begin position="210"/>
        <end position="232"/>
    </location>
</feature>
<evidence type="ECO:0000313" key="3">
    <source>
        <dbReference type="Proteomes" id="UP000218209"/>
    </source>
</evidence>
<feature type="transmembrane region" description="Helical" evidence="1">
    <location>
        <begin position="522"/>
        <end position="544"/>
    </location>
</feature>
<organism evidence="2 3">
    <name type="scientific">Porphyra umbilicalis</name>
    <name type="common">Purple laver</name>
    <name type="synonym">Red alga</name>
    <dbReference type="NCBI Taxonomy" id="2786"/>
    <lineage>
        <taxon>Eukaryota</taxon>
        <taxon>Rhodophyta</taxon>
        <taxon>Bangiophyceae</taxon>
        <taxon>Bangiales</taxon>
        <taxon>Bangiaceae</taxon>
        <taxon>Porphyra</taxon>
    </lineage>
</organism>